<organism evidence="3 4">
    <name type="scientific">Linnemannia gamsii</name>
    <dbReference type="NCBI Taxonomy" id="64522"/>
    <lineage>
        <taxon>Eukaryota</taxon>
        <taxon>Fungi</taxon>
        <taxon>Fungi incertae sedis</taxon>
        <taxon>Mucoromycota</taxon>
        <taxon>Mortierellomycotina</taxon>
        <taxon>Mortierellomycetes</taxon>
        <taxon>Mortierellales</taxon>
        <taxon>Mortierellaceae</taxon>
        <taxon>Linnemannia</taxon>
    </lineage>
</organism>
<name>A0A9P6QXN0_9FUNG</name>
<dbReference type="EMBL" id="JAAAIN010001184">
    <property type="protein sequence ID" value="KAG0305880.1"/>
    <property type="molecule type" value="Genomic_DNA"/>
</dbReference>
<accession>A0A9P6QXN0</accession>
<evidence type="ECO:0000313" key="3">
    <source>
        <dbReference type="EMBL" id="KAG0305880.1"/>
    </source>
</evidence>
<keyword evidence="1" id="KW-0863">Zinc-finger</keyword>
<protein>
    <recommendedName>
        <fullName evidence="2">SWIM-type domain-containing protein</fullName>
    </recommendedName>
</protein>
<comment type="caution">
    <text evidence="3">The sequence shown here is derived from an EMBL/GenBank/DDBJ whole genome shotgun (WGS) entry which is preliminary data.</text>
</comment>
<keyword evidence="1" id="KW-0479">Metal-binding</keyword>
<dbReference type="Pfam" id="PF04434">
    <property type="entry name" value="SWIM"/>
    <property type="match status" value="1"/>
</dbReference>
<keyword evidence="4" id="KW-1185">Reference proteome</keyword>
<dbReference type="AlphaFoldDB" id="A0A9P6QXN0"/>
<dbReference type="PROSITE" id="PS50966">
    <property type="entry name" value="ZF_SWIM"/>
    <property type="match status" value="1"/>
</dbReference>
<reference evidence="3" key="1">
    <citation type="journal article" date="2020" name="Fungal Divers.">
        <title>Resolving the Mortierellaceae phylogeny through synthesis of multi-gene phylogenetics and phylogenomics.</title>
        <authorList>
            <person name="Vandepol N."/>
            <person name="Liber J."/>
            <person name="Desiro A."/>
            <person name="Na H."/>
            <person name="Kennedy M."/>
            <person name="Barry K."/>
            <person name="Grigoriev I.V."/>
            <person name="Miller A.N."/>
            <person name="O'Donnell K."/>
            <person name="Stajich J.E."/>
            <person name="Bonito G."/>
        </authorList>
    </citation>
    <scope>NUCLEOTIDE SEQUENCE</scope>
    <source>
        <strain evidence="3">NVP60</strain>
    </source>
</reference>
<dbReference type="GO" id="GO:0008270">
    <property type="term" value="F:zinc ion binding"/>
    <property type="evidence" value="ECO:0007669"/>
    <property type="project" value="UniProtKB-KW"/>
</dbReference>
<evidence type="ECO:0000256" key="1">
    <source>
        <dbReference type="PROSITE-ProRule" id="PRU00325"/>
    </source>
</evidence>
<dbReference type="Proteomes" id="UP000823405">
    <property type="component" value="Unassembled WGS sequence"/>
</dbReference>
<keyword evidence="1" id="KW-0862">Zinc</keyword>
<feature type="domain" description="SWIM-type" evidence="2">
    <location>
        <begin position="69"/>
        <end position="109"/>
    </location>
</feature>
<gene>
    <name evidence="3" type="ORF">BGZ97_000939</name>
</gene>
<sequence>MAIPHFQHKVMLNVVKAGRMDPSQKIELQATRRAKVRLAELESKGLKGWSQVSDTVVHVHSFVQPGKDYRVTISFEYSAIGHILDCSCKDFEKEKKVCQHIALLQLELAPLSYLRAGLLRYHDKFHASMLETVEVESDHRWVSVKIEFFSHVIQRMVQLFNGRDKSKPIQDLDELCEDGRKMLSLMEASLAYFKVRHRQT</sequence>
<evidence type="ECO:0000259" key="2">
    <source>
        <dbReference type="PROSITE" id="PS50966"/>
    </source>
</evidence>
<dbReference type="InterPro" id="IPR007527">
    <property type="entry name" value="Znf_SWIM"/>
</dbReference>
<evidence type="ECO:0000313" key="4">
    <source>
        <dbReference type="Proteomes" id="UP000823405"/>
    </source>
</evidence>
<dbReference type="OrthoDB" id="2430203at2759"/>
<proteinExistence type="predicted"/>